<feature type="region of interest" description="Disordered" evidence="5">
    <location>
        <begin position="98"/>
        <end position="214"/>
    </location>
</feature>
<feature type="region of interest" description="Disordered" evidence="5">
    <location>
        <begin position="1520"/>
        <end position="1574"/>
    </location>
</feature>
<dbReference type="PANTHER" id="PTHR47969">
    <property type="entry name" value="CHROMOSOME-ASSOCIATED KINESIN KIF4A-RELATED"/>
    <property type="match status" value="1"/>
</dbReference>
<keyword evidence="8" id="KW-1185">Reference proteome</keyword>
<feature type="compositionally biased region" description="Low complexity" evidence="5">
    <location>
        <begin position="1547"/>
        <end position="1557"/>
    </location>
</feature>
<dbReference type="PANTHER" id="PTHR47969:SF29">
    <property type="entry name" value="KINESIN-LIKE PROTEIN"/>
    <property type="match status" value="1"/>
</dbReference>
<keyword evidence="3" id="KW-0505">Motor protein</keyword>
<dbReference type="PRINTS" id="PR00380">
    <property type="entry name" value="KINESINHEAVY"/>
</dbReference>
<feature type="region of interest" description="Disordered" evidence="5">
    <location>
        <begin position="893"/>
        <end position="932"/>
    </location>
</feature>
<protein>
    <submittedName>
        <fullName evidence="7">Kinesin heavy chain</fullName>
    </submittedName>
</protein>
<feature type="compositionally biased region" description="Basic and acidic residues" evidence="5">
    <location>
        <begin position="1154"/>
        <end position="1167"/>
    </location>
</feature>
<sequence>MSAPRSGDELEKRLRRATTRLHDHVPPKFHPPTNPKPRITITKTKRPGSYARASYAALPMDPFRLSPCPESSLRALETLQNPNPALAAELGYTEFAAAAAAAQGQPTEPVLPPMTSSPTRAQSPQRHPPDPLESSSVPQTAWVDSAPFTHDIQSPAPGVPPTPHSPVEHVPPTPSADSSTSPQATPASSGAAGSPSGVSPTKPENLPRTDGHRRVMVTARVRPLLPSEPAATQLTANTLDNSVRVSCGDQDKLFFFDNVLGPDASQAMVYRSLCRSLIEDAFNGINGCIIAYGQTGAGKTYTLCELKNGHSGIIPRAMQDLFERIEASKATHDYAVTVSYLQIYMETIQDLLQPENNNLPLREGPAGEVFVAGLSAHRVRTVDDVTTLLEHGARSKVVAQTKLNRNSSRSHAVLLVHLVRRDRSRDPATRRSVCVDMGICVDVLKPLPSPPPRPWRRLLRSTLIFVDLAGSERAGRTHPEGIQLDEAKSINLSLSALGNCVAALAEERPQFIPWRDSKITRLLQGIPSPTGAVTFVLSLLPLWFLFYFPVTSFLLYYHWAGLVAHTSRSFSPLWIGTPNVLGGNSRTSLVVNIGPSDSNTGESLSSLLFGQRAMRVAVHPVINEEIDYKSLAMNLQVRLEHMMESRTVDYSGMMQRNEQMLARNAQLENELEQLRSRPLPSLSPSFNAPACRLRGFHEMESSRTNWSNSGPVPFLPSSGLTSRPHSMRRLADRVAFMRLESNAPAGCHGLSQSIGWSLNLPATRGARSLQRTHRRVGVGASPDRKPDGGSLEQQKMLEKLQTALAETLEAARRSLANEQQHNAALQDEIATLERNTKTLSDIIELQNDDGEKKSKSYHDLRTRLIEFGQGSETLNAAIGQLERTLQALAARGLVEGPPEPPSPTASSQISMPTSPQGTGAGAGDGVSLASYRRSPRPHLHSVQWAMRCLDGLVGHMVNRERAIPLALHQLVVSALQFQAQQRVSGHSGASGSLGGASAQSLERSLTATAEHLVSTLQWLAPSEWTLLLDDVHRIVYEGASISTWAPEASGGVGASGAGGAGTIDSTAGLVALGTELSNHLETLEKQLYTLQARPLCASPEEMSFCPPPTRPFKQQIGRKPTLAAPEDPTQVPPSSGATAPGGGDGVGAQQWHAAAERQKTRAETAEQEREELEVELLKALKALESAQAEKTRAVAAEQTASQRSAQLEEQLSALRAHQAAASPRRDPSAASRPPTDAELRRMPIFERALQEEIKGLERLYVKIIDKYAQEVCLLQSRVTHLERSSETPPEADRINSLSEQVDQRNPGRFAHPPIADPAPANRHPTHQRACHPPPHPPCPVAIPTPAPPIPQLPTQPTATPRATRQSCPPSATPRCAAGPLSPGPRTITPPTSPTAHLPALFAARPTPCSPNPRLAALMASMKPGAAAAVSGNNTRIPDRNGDVEVVPAATRLPVDAGSPTSRPTRATTTTTGAITAGPATRSAKTISSEAAALLLSRRIQALQEEEEASTGAPQPVVQQLVQQSPPPQQQQQQPLPPQPQQQPQPRPQQQQQQQQQQAPPPPQQQQQLPASQKAATLARLQQLLRSGPASTPSTPTTPTAPRQFTGTPSAAASLLVTSRALRESEAAARPPAVVEQRLATGVPCASPATRREQEWAHQVKVKSLEIERLELESHRMRREYQGADARVLESSAAQHHRSLTPGRLSSSSTAEGVVDRGHRSLTPGRVPASMPWAITTTTSSSSSAAPRPTTPGKAPTAWEANPRPTTPGRTATVTATFTARPTTPGRHLADQAARPVTPGRGDLAGSSRGISSNTSGRVDASQPRPTTPGRNGGSSGGAARRA</sequence>
<dbReference type="Proteomes" id="UP001141327">
    <property type="component" value="Unassembled WGS sequence"/>
</dbReference>
<feature type="region of interest" description="Disordered" evidence="5">
    <location>
        <begin position="1101"/>
        <end position="1168"/>
    </location>
</feature>
<feature type="compositionally biased region" description="Low complexity" evidence="5">
    <location>
        <begin position="1586"/>
        <end position="1601"/>
    </location>
</feature>
<evidence type="ECO:0000256" key="3">
    <source>
        <dbReference type="PROSITE-ProRule" id="PRU00283"/>
    </source>
</evidence>
<feature type="region of interest" description="Disordered" evidence="5">
    <location>
        <begin position="1313"/>
        <end position="1385"/>
    </location>
</feature>
<dbReference type="SMART" id="SM00129">
    <property type="entry name" value="KISc"/>
    <property type="match status" value="1"/>
</dbReference>
<feature type="compositionally biased region" description="Polar residues" evidence="5">
    <location>
        <begin position="114"/>
        <end position="125"/>
    </location>
</feature>
<comment type="similarity">
    <text evidence="3">Belongs to the TRAFAC class myosin-kinesin ATPase superfamily. Kinesin family.</text>
</comment>
<dbReference type="EMBL" id="JAPMOS010000031">
    <property type="protein sequence ID" value="KAJ4458278.1"/>
    <property type="molecule type" value="Genomic_DNA"/>
</dbReference>
<feature type="region of interest" description="Disordered" evidence="5">
    <location>
        <begin position="1689"/>
        <end position="1842"/>
    </location>
</feature>
<feature type="compositionally biased region" description="Low complexity" evidence="5">
    <location>
        <begin position="1564"/>
        <end position="1574"/>
    </location>
</feature>
<feature type="compositionally biased region" description="Low complexity" evidence="5">
    <location>
        <begin position="175"/>
        <end position="201"/>
    </location>
</feature>
<dbReference type="Pfam" id="PF00225">
    <property type="entry name" value="Kinesin"/>
    <property type="match status" value="1"/>
</dbReference>
<feature type="binding site" evidence="3">
    <location>
        <begin position="293"/>
        <end position="300"/>
    </location>
    <ligand>
        <name>ATP</name>
        <dbReference type="ChEBI" id="CHEBI:30616"/>
    </ligand>
</feature>
<keyword evidence="4" id="KW-0175">Coiled coil</keyword>
<feature type="compositionally biased region" description="Polar residues" evidence="5">
    <location>
        <begin position="1198"/>
        <end position="1209"/>
    </location>
</feature>
<dbReference type="InterPro" id="IPR036961">
    <property type="entry name" value="Kinesin_motor_dom_sf"/>
</dbReference>
<feature type="coiled-coil region" evidence="4">
    <location>
        <begin position="650"/>
        <end position="677"/>
    </location>
</feature>
<evidence type="ECO:0000256" key="5">
    <source>
        <dbReference type="SAM" id="MobiDB-lite"/>
    </source>
</evidence>
<feature type="compositionally biased region" description="Pro residues" evidence="5">
    <location>
        <begin position="157"/>
        <end position="174"/>
    </location>
</feature>
<dbReference type="SUPFAM" id="SSF52540">
    <property type="entry name" value="P-loop containing nucleoside triphosphate hydrolases"/>
    <property type="match status" value="1"/>
</dbReference>
<dbReference type="InterPro" id="IPR027640">
    <property type="entry name" value="Kinesin-like_fam"/>
</dbReference>
<feature type="region of interest" description="Disordered" evidence="5">
    <location>
        <begin position="17"/>
        <end position="49"/>
    </location>
</feature>
<dbReference type="InterPro" id="IPR019821">
    <property type="entry name" value="Kinesin_motor_CS"/>
</dbReference>
<feature type="region of interest" description="Disordered" evidence="5">
    <location>
        <begin position="1194"/>
        <end position="1239"/>
    </location>
</feature>
<feature type="compositionally biased region" description="Low complexity" evidence="5">
    <location>
        <begin position="1735"/>
        <end position="1751"/>
    </location>
</feature>
<dbReference type="PROSITE" id="PS00411">
    <property type="entry name" value="KINESIN_MOTOR_1"/>
    <property type="match status" value="1"/>
</dbReference>
<dbReference type="PROSITE" id="PS50067">
    <property type="entry name" value="KINESIN_MOTOR_2"/>
    <property type="match status" value="1"/>
</dbReference>
<evidence type="ECO:0000256" key="4">
    <source>
        <dbReference type="SAM" id="Coils"/>
    </source>
</evidence>
<dbReference type="InterPro" id="IPR001752">
    <property type="entry name" value="Kinesin_motor_dom"/>
</dbReference>
<dbReference type="InterPro" id="IPR027417">
    <property type="entry name" value="P-loop_NTPase"/>
</dbReference>
<feature type="region of interest" description="Disordered" evidence="5">
    <location>
        <begin position="1453"/>
        <end position="1484"/>
    </location>
</feature>
<name>A0ABQ8UG90_9EUKA</name>
<feature type="coiled-coil region" evidence="4">
    <location>
        <begin position="808"/>
        <end position="842"/>
    </location>
</feature>
<feature type="compositionally biased region" description="Low complexity" evidence="5">
    <location>
        <begin position="1762"/>
        <end position="1784"/>
    </location>
</feature>
<reference evidence="7" key="1">
    <citation type="journal article" date="2022" name="bioRxiv">
        <title>Genomics of Preaxostyla Flagellates Illuminates Evolutionary Transitions and the Path Towards Mitochondrial Loss.</title>
        <authorList>
            <person name="Novak L.V.F."/>
            <person name="Treitli S.C."/>
            <person name="Pyrih J."/>
            <person name="Halakuc P."/>
            <person name="Pipaliya S.V."/>
            <person name="Vacek V."/>
            <person name="Brzon O."/>
            <person name="Soukal P."/>
            <person name="Eme L."/>
            <person name="Dacks J.B."/>
            <person name="Karnkowska A."/>
            <person name="Elias M."/>
            <person name="Hampl V."/>
        </authorList>
    </citation>
    <scope>NUCLEOTIDE SEQUENCE</scope>
    <source>
        <strain evidence="7">RCP-MX</strain>
    </source>
</reference>
<dbReference type="CDD" id="cd00106">
    <property type="entry name" value="KISc"/>
    <property type="match status" value="1"/>
</dbReference>
<feature type="region of interest" description="Disordered" evidence="5">
    <location>
        <begin position="767"/>
        <end position="791"/>
    </location>
</feature>
<feature type="domain" description="Kinesin motor" evidence="6">
    <location>
        <begin position="214"/>
        <end position="616"/>
    </location>
</feature>
<evidence type="ECO:0000313" key="8">
    <source>
        <dbReference type="Proteomes" id="UP001141327"/>
    </source>
</evidence>
<feature type="compositionally biased region" description="Pro residues" evidence="5">
    <location>
        <begin position="1331"/>
        <end position="1353"/>
    </location>
</feature>
<gene>
    <name evidence="7" type="ORF">PAPYR_5953</name>
</gene>
<feature type="compositionally biased region" description="Polar residues" evidence="5">
    <location>
        <begin position="904"/>
        <end position="917"/>
    </location>
</feature>
<feature type="coiled-coil region" evidence="4">
    <location>
        <begin position="1659"/>
        <end position="1686"/>
    </location>
</feature>
<accession>A0ABQ8UG90</accession>
<evidence type="ECO:0000256" key="2">
    <source>
        <dbReference type="ARBA" id="ARBA00022840"/>
    </source>
</evidence>
<evidence type="ECO:0000256" key="1">
    <source>
        <dbReference type="ARBA" id="ARBA00022741"/>
    </source>
</evidence>
<keyword evidence="1 3" id="KW-0547">Nucleotide-binding</keyword>
<evidence type="ECO:0000313" key="7">
    <source>
        <dbReference type="EMBL" id="KAJ4458278.1"/>
    </source>
</evidence>
<feature type="compositionally biased region" description="Low complexity" evidence="5">
    <location>
        <begin position="1354"/>
        <end position="1363"/>
    </location>
</feature>
<proteinExistence type="inferred from homology"/>
<comment type="caution">
    <text evidence="7">The sequence shown here is derived from an EMBL/GenBank/DDBJ whole genome shotgun (WGS) entry which is preliminary data.</text>
</comment>
<keyword evidence="2 3" id="KW-0067">ATP-binding</keyword>
<dbReference type="Gene3D" id="3.40.850.10">
    <property type="entry name" value="Kinesin motor domain"/>
    <property type="match status" value="1"/>
</dbReference>
<organism evidence="7 8">
    <name type="scientific">Paratrimastix pyriformis</name>
    <dbReference type="NCBI Taxonomy" id="342808"/>
    <lineage>
        <taxon>Eukaryota</taxon>
        <taxon>Metamonada</taxon>
        <taxon>Preaxostyla</taxon>
        <taxon>Paratrimastigidae</taxon>
        <taxon>Paratrimastix</taxon>
    </lineage>
</organism>
<evidence type="ECO:0000259" key="6">
    <source>
        <dbReference type="PROSITE" id="PS50067"/>
    </source>
</evidence>
<feature type="compositionally biased region" description="Pro residues" evidence="5">
    <location>
        <begin position="1524"/>
        <end position="1546"/>
    </location>
</feature>
<feature type="region of interest" description="Disordered" evidence="5">
    <location>
        <begin position="1586"/>
        <end position="1607"/>
    </location>
</feature>
<feature type="compositionally biased region" description="Low complexity" evidence="5">
    <location>
        <begin position="1457"/>
        <end position="1481"/>
    </location>
</feature>